<dbReference type="RefSeq" id="XP_033653830.1">
    <property type="nucleotide sequence ID" value="XM_033799773.1"/>
</dbReference>
<keyword evidence="2" id="KW-0344">Guanine-nucleotide releasing factor</keyword>
<evidence type="ECO:0000256" key="2">
    <source>
        <dbReference type="ARBA" id="ARBA00022658"/>
    </source>
</evidence>
<organism evidence="6 7">
    <name type="scientific">Westerdykella ornata</name>
    <dbReference type="NCBI Taxonomy" id="318751"/>
    <lineage>
        <taxon>Eukaryota</taxon>
        <taxon>Fungi</taxon>
        <taxon>Dikarya</taxon>
        <taxon>Ascomycota</taxon>
        <taxon>Pezizomycotina</taxon>
        <taxon>Dothideomycetes</taxon>
        <taxon>Pleosporomycetidae</taxon>
        <taxon>Pleosporales</taxon>
        <taxon>Sporormiaceae</taxon>
        <taxon>Westerdykella</taxon>
    </lineage>
</organism>
<dbReference type="FunFam" id="1.20.900.10:FF:000035">
    <property type="entry name" value="Rho guanyl nucleotide exchange factor"/>
    <property type="match status" value="1"/>
</dbReference>
<dbReference type="InterPro" id="IPR036390">
    <property type="entry name" value="WH_DNA-bd_sf"/>
</dbReference>
<dbReference type="OrthoDB" id="2272012at2759"/>
<reference evidence="6" key="1">
    <citation type="journal article" date="2020" name="Stud. Mycol.">
        <title>101 Dothideomycetes genomes: a test case for predicting lifestyles and emergence of pathogens.</title>
        <authorList>
            <person name="Haridas S."/>
            <person name="Albert R."/>
            <person name="Binder M."/>
            <person name="Bloem J."/>
            <person name="Labutti K."/>
            <person name="Salamov A."/>
            <person name="Andreopoulos B."/>
            <person name="Baker S."/>
            <person name="Barry K."/>
            <person name="Bills G."/>
            <person name="Bluhm B."/>
            <person name="Cannon C."/>
            <person name="Castanera R."/>
            <person name="Culley D."/>
            <person name="Daum C."/>
            <person name="Ezra D."/>
            <person name="Gonzalez J."/>
            <person name="Henrissat B."/>
            <person name="Kuo A."/>
            <person name="Liang C."/>
            <person name="Lipzen A."/>
            <person name="Lutzoni F."/>
            <person name="Magnuson J."/>
            <person name="Mondo S."/>
            <person name="Nolan M."/>
            <person name="Ohm R."/>
            <person name="Pangilinan J."/>
            <person name="Park H.-J."/>
            <person name="Ramirez L."/>
            <person name="Alfaro M."/>
            <person name="Sun H."/>
            <person name="Tritt A."/>
            <person name="Yoshinaga Y."/>
            <person name="Zwiers L.-H."/>
            <person name="Turgeon B."/>
            <person name="Goodwin S."/>
            <person name="Spatafora J."/>
            <person name="Crous P."/>
            <person name="Grigoriev I."/>
        </authorList>
    </citation>
    <scope>NUCLEOTIDE SEQUENCE</scope>
    <source>
        <strain evidence="6">CBS 379.55</strain>
    </source>
</reference>
<dbReference type="GO" id="GO:0035556">
    <property type="term" value="P:intracellular signal transduction"/>
    <property type="evidence" value="ECO:0007669"/>
    <property type="project" value="InterPro"/>
</dbReference>
<dbReference type="GeneID" id="54552948"/>
<dbReference type="PROSITE" id="PS50010">
    <property type="entry name" value="DH_2"/>
    <property type="match status" value="1"/>
</dbReference>
<dbReference type="PANTHER" id="PTHR46572:SF2">
    <property type="entry name" value="RHO1 GDP-GTP EXCHANGE PROTEIN 1-RELATED"/>
    <property type="match status" value="1"/>
</dbReference>
<evidence type="ECO:0000259" key="4">
    <source>
        <dbReference type="PROSITE" id="PS50010"/>
    </source>
</evidence>
<feature type="region of interest" description="Disordered" evidence="3">
    <location>
        <begin position="264"/>
        <end position="360"/>
    </location>
</feature>
<sequence>MSDYSSQQGRDYARPQQYGHATGARDAAFADIFGASPAMAGRSQTMTSHSVMRPPERAATMSAQTADMMQRAPPLRHPVTTYDRRPPLPHDPRPPQMQDQHRPQNYDQRPDQFQRPLPNGYPPAQRPQDGPHPIPRQPQPNYLPTPLRPERPPYGQPQRFDSRPSPPGQPPFNKPIPPRYPGGPGPALNSDPYRSQSLASGPRPPFNPGPGAPGYGSSPASAFRQQPYMNHMARTTAQGRVVPERPDERTMSMTSYTRDHEYAQIQSGRVIPSRRRESGPHEPPLTDRMIPSSPAPSNVGPGSKTRVASYSNMPQPRTMSMASTVVAPSERTETMRTETMSSAVTRPSSTQTVTSRNSQQGQQQQVLVAASRRAPLVYPALLSRVAEVFRDRIPLGEKEKDGLVYKSAFTGAEGVDLIAYIIKTTDRNLALLLGRSLDAQKFFHDVTYAHRLRDTPNEIYQFRETLMENTTEVNGVFTLLTECYSPTCTRDRLCYSIACPRRLEQQARLNMKPQPGLKRAESRASLHDDADDEQKLWINTVPKEVSDSVSTKEQKRQEVISELMYTERDFVKDLEYLRDFWMKPLRNPATSPIPEHRREKFVRTVFSNCQDIYVVNSRLAEALTRRQQKEPVVRNIGDIFLEYVPLFTPFIKYGANQLFGKYEFEHEKRTNAQFARFVDEVERMKESRKLELNGYLTKPTTRLARYPLLLENIVKYTADDNPDKQDIPKAIAMIKDTLSKVNIESGKAENHFNLMQLNRDLKFRPGEYVDLKLTDENRQLVFKGLLKKNPTDSTGDITCYLFDHAILLVRIKTVNKREEQKVYKKPIPLELLVITQMDEIIPKMGIAKRPSANLMGAKAIASAAPKGDASKQQGYPITFKHLGKGGYELTLYASTQISQQKWMEHIEAQQRSLRERSNIFTKTILNEGFFSAVVRVTCAVPLDGGRKLVFGTDAGIYVCDRKPKDASQKPRRVLDCKAVTQVDVLEQHQIVLVLADKTLYSYSIEALDPDEAQPMAKRPRKICHANFFKSGICLGQHLVATVKTSSLSTTIKVFEPKENMAKNSRKSGFAKMLSTNQEQLKPYKEFYIPTEATSIHFLRTKLCVGCARGFEVVSLDTLETQSLLDQADTSLDFVVRKENIKPIHIERLASEFLLCYTDYSFFVNRNGWRARPDWRITWEGNPQAFAIFHPYILAFEPSFIEIRHMESGGLVHILTAKNIRWLHTSTREILYAYEDELGNDVIASLDFWQAANGPGHRQSTIENTRAS</sequence>
<dbReference type="Proteomes" id="UP000800097">
    <property type="component" value="Unassembled WGS sequence"/>
</dbReference>
<dbReference type="Gene3D" id="2.30.29.30">
    <property type="entry name" value="Pleckstrin-homology domain (PH domain)/Phosphotyrosine-binding domain (PTB)"/>
    <property type="match status" value="1"/>
</dbReference>
<dbReference type="AlphaFoldDB" id="A0A6A6JIB4"/>
<dbReference type="InterPro" id="IPR001180">
    <property type="entry name" value="CNH_dom"/>
</dbReference>
<dbReference type="SMART" id="SM00049">
    <property type="entry name" value="DEP"/>
    <property type="match status" value="1"/>
</dbReference>
<dbReference type="InterPro" id="IPR000591">
    <property type="entry name" value="DEP_dom"/>
</dbReference>
<name>A0A6A6JIB4_WESOR</name>
<feature type="region of interest" description="Disordered" evidence="3">
    <location>
        <begin position="40"/>
        <end position="227"/>
    </location>
</feature>
<proteinExistence type="predicted"/>
<feature type="compositionally biased region" description="Pro residues" evidence="3">
    <location>
        <begin position="202"/>
        <end position="211"/>
    </location>
</feature>
<keyword evidence="1" id="KW-0597">Phosphoprotein</keyword>
<dbReference type="Pfam" id="PF15405">
    <property type="entry name" value="PH_5"/>
    <property type="match status" value="1"/>
</dbReference>
<feature type="compositionally biased region" description="Pro residues" evidence="3">
    <location>
        <begin position="164"/>
        <end position="184"/>
    </location>
</feature>
<gene>
    <name evidence="6" type="ORF">EI97DRAFT_442754</name>
</gene>
<dbReference type="CDD" id="cd04435">
    <property type="entry name" value="DEP_fRom2"/>
    <property type="match status" value="1"/>
</dbReference>
<dbReference type="InterPro" id="IPR035899">
    <property type="entry name" value="DBL_dom_sf"/>
</dbReference>
<dbReference type="GO" id="GO:0005085">
    <property type="term" value="F:guanyl-nucleotide exchange factor activity"/>
    <property type="evidence" value="ECO:0007669"/>
    <property type="project" value="UniProtKB-KW"/>
</dbReference>
<dbReference type="SUPFAM" id="SSF48065">
    <property type="entry name" value="DBL homology domain (DH-domain)"/>
    <property type="match status" value="1"/>
</dbReference>
<dbReference type="PANTHER" id="PTHR46572">
    <property type="entry name" value="RHO1 GDP-GTP EXCHANGE PROTEIN 1-RELATED"/>
    <property type="match status" value="1"/>
</dbReference>
<keyword evidence="7" id="KW-1185">Reference proteome</keyword>
<accession>A0A6A6JIB4</accession>
<feature type="compositionally biased region" description="Polar residues" evidence="3">
    <location>
        <begin position="306"/>
        <end position="323"/>
    </location>
</feature>
<feature type="compositionally biased region" description="Pro residues" evidence="3">
    <location>
        <begin position="119"/>
        <end position="155"/>
    </location>
</feature>
<dbReference type="Pfam" id="PF00621">
    <property type="entry name" value="RhoGEF"/>
    <property type="match status" value="1"/>
</dbReference>
<protein>
    <submittedName>
        <fullName evidence="6">CNH-domain-containing protein</fullName>
    </submittedName>
</protein>
<dbReference type="PROSITE" id="PS50219">
    <property type="entry name" value="CNH"/>
    <property type="match status" value="1"/>
</dbReference>
<dbReference type="EMBL" id="ML986494">
    <property type="protein sequence ID" value="KAF2276291.1"/>
    <property type="molecule type" value="Genomic_DNA"/>
</dbReference>
<dbReference type="Pfam" id="PF00780">
    <property type="entry name" value="CNH"/>
    <property type="match status" value="1"/>
</dbReference>
<dbReference type="SUPFAM" id="SSF46785">
    <property type="entry name" value="Winged helix' DNA-binding domain"/>
    <property type="match status" value="1"/>
</dbReference>
<feature type="compositionally biased region" description="Polar residues" evidence="3">
    <location>
        <begin position="343"/>
        <end position="358"/>
    </location>
</feature>
<dbReference type="SMART" id="SM00036">
    <property type="entry name" value="CNH"/>
    <property type="match status" value="1"/>
</dbReference>
<dbReference type="SMART" id="SM00325">
    <property type="entry name" value="RhoGEF"/>
    <property type="match status" value="1"/>
</dbReference>
<dbReference type="CDD" id="cd00160">
    <property type="entry name" value="RhoGEF"/>
    <property type="match status" value="1"/>
</dbReference>
<dbReference type="Pfam" id="PF00610">
    <property type="entry name" value="DEP"/>
    <property type="match status" value="1"/>
</dbReference>
<evidence type="ECO:0000256" key="3">
    <source>
        <dbReference type="SAM" id="MobiDB-lite"/>
    </source>
</evidence>
<dbReference type="InterPro" id="IPR041675">
    <property type="entry name" value="PH_5"/>
</dbReference>
<dbReference type="SUPFAM" id="SSF50729">
    <property type="entry name" value="PH domain-like"/>
    <property type="match status" value="1"/>
</dbReference>
<feature type="domain" description="DH" evidence="4">
    <location>
        <begin position="555"/>
        <end position="744"/>
    </location>
</feature>
<dbReference type="Gene3D" id="1.20.900.10">
    <property type="entry name" value="Dbl homology (DH) domain"/>
    <property type="match status" value="1"/>
</dbReference>
<evidence type="ECO:0000256" key="1">
    <source>
        <dbReference type="ARBA" id="ARBA00022553"/>
    </source>
</evidence>
<dbReference type="InterPro" id="IPR036388">
    <property type="entry name" value="WH-like_DNA-bd_sf"/>
</dbReference>
<dbReference type="InterPro" id="IPR052233">
    <property type="entry name" value="Rho-type_GEFs"/>
</dbReference>
<feature type="compositionally biased region" description="Basic and acidic residues" evidence="3">
    <location>
        <begin position="82"/>
        <end position="112"/>
    </location>
</feature>
<dbReference type="InterPro" id="IPR000219">
    <property type="entry name" value="DH_dom"/>
</dbReference>
<feature type="region of interest" description="Disordered" evidence="3">
    <location>
        <begin position="1"/>
        <end position="22"/>
    </location>
</feature>
<dbReference type="Gene3D" id="1.10.10.10">
    <property type="entry name" value="Winged helix-like DNA-binding domain superfamily/Winged helix DNA-binding domain"/>
    <property type="match status" value="1"/>
</dbReference>
<feature type="domain" description="CNH" evidence="5">
    <location>
        <begin position="933"/>
        <end position="1229"/>
    </location>
</feature>
<dbReference type="InterPro" id="IPR011993">
    <property type="entry name" value="PH-like_dom_sf"/>
</dbReference>
<evidence type="ECO:0000313" key="6">
    <source>
        <dbReference type="EMBL" id="KAF2276291.1"/>
    </source>
</evidence>
<evidence type="ECO:0000259" key="5">
    <source>
        <dbReference type="PROSITE" id="PS50219"/>
    </source>
</evidence>
<evidence type="ECO:0000313" key="7">
    <source>
        <dbReference type="Proteomes" id="UP000800097"/>
    </source>
</evidence>